<feature type="region of interest" description="Disordered" evidence="1">
    <location>
        <begin position="1"/>
        <end position="39"/>
    </location>
</feature>
<evidence type="ECO:0000313" key="2">
    <source>
        <dbReference type="EMBL" id="EGW30411.1"/>
    </source>
</evidence>
<dbReference type="InParanoid" id="G3AU36"/>
<sequence>MKKGNPKFGKRAENLLKKSQQLSKGDSEEPQPDPVTAEDFLVQGSIDEESGDRWLGSDLSKSLRFYQKAYSSYLKSIELSTPTDDSLLDSYYNSARLLFSVYSTYFKHGDGIDVEDLTNVDEVFNARPSVAQELPNIVNAHEQAMQIARSLGKKIPFDLLFNTAVVYTELVEVEQENPDSDFNYLIDIFLKIKEILLTLMEAQVTELENFVNELTQINPVSSSVQVTHTSSEAEKQEELVSEEIVQPVDLYETVIASYKAIEALYENVTNEQHLIQVNTIILPLLETTDRLSQGLIEKFSDNSPSKNEMLANISQEQINQLVLNKTVLVGLSSDVNHVLEIWSNSELPDVAERYMIASDNIQTIIERNDIAIGQDKELFWKCLSQQSQLLKRAQEILNETYIARKKVPSGIEQGLGTLICQLSEIMIARADIELQRSSISGLEASERNRDVLLQNVKNLLKSAMNIANSNGGLRERVSEKLQRDKKKSEAVFRLCLVENKTTIDELDKIMTRRRWVKEVPGIQKLGYYNQFGVQNLHQ</sequence>
<proteinExistence type="predicted"/>
<dbReference type="FunCoup" id="G3AU36">
    <property type="interactions" value="24"/>
</dbReference>
<evidence type="ECO:0000313" key="3">
    <source>
        <dbReference type="Proteomes" id="UP000000709"/>
    </source>
</evidence>
<dbReference type="KEGG" id="spaa:SPAPADRAFT_68513"/>
<organism evidence="3">
    <name type="scientific">Spathaspora passalidarum (strain NRRL Y-27907 / 11-Y1)</name>
    <dbReference type="NCBI Taxonomy" id="619300"/>
    <lineage>
        <taxon>Eukaryota</taxon>
        <taxon>Fungi</taxon>
        <taxon>Dikarya</taxon>
        <taxon>Ascomycota</taxon>
        <taxon>Saccharomycotina</taxon>
        <taxon>Pichiomycetes</taxon>
        <taxon>Debaryomycetaceae</taxon>
        <taxon>Spathaspora</taxon>
    </lineage>
</organism>
<evidence type="ECO:0000256" key="1">
    <source>
        <dbReference type="SAM" id="MobiDB-lite"/>
    </source>
</evidence>
<accession>G3AU36</accession>
<dbReference type="eggNOG" id="ENOG502S3IE">
    <property type="taxonomic scope" value="Eukaryota"/>
</dbReference>
<dbReference type="OrthoDB" id="5328412at2759"/>
<name>G3AU36_SPAPN</name>
<dbReference type="HOGENOM" id="CLU_043057_0_0_1"/>
<dbReference type="AlphaFoldDB" id="G3AU36"/>
<protein>
    <submittedName>
        <fullName evidence="2">Uncharacterized protein</fullName>
    </submittedName>
</protein>
<dbReference type="GeneID" id="18875223"/>
<gene>
    <name evidence="2" type="ORF">SPAPADRAFT_68513</name>
</gene>
<reference evidence="2 3" key="1">
    <citation type="journal article" date="2011" name="Proc. Natl. Acad. Sci. U.S.A.">
        <title>Comparative genomics of xylose-fermenting fungi for enhanced biofuel production.</title>
        <authorList>
            <person name="Wohlbach D.J."/>
            <person name="Kuo A."/>
            <person name="Sato T.K."/>
            <person name="Potts K.M."/>
            <person name="Salamov A.A."/>
            <person name="LaButti K.M."/>
            <person name="Sun H."/>
            <person name="Clum A."/>
            <person name="Pangilinan J.L."/>
            <person name="Lindquist E.A."/>
            <person name="Lucas S."/>
            <person name="Lapidus A."/>
            <person name="Jin M."/>
            <person name="Gunawan C."/>
            <person name="Balan V."/>
            <person name="Dale B.E."/>
            <person name="Jeffries T.W."/>
            <person name="Zinkel R."/>
            <person name="Barry K.W."/>
            <person name="Grigoriev I.V."/>
            <person name="Gasch A.P."/>
        </authorList>
    </citation>
    <scope>NUCLEOTIDE SEQUENCE [LARGE SCALE GENOMIC DNA]</scope>
    <source>
        <strain evidence="3">NRRL Y-27907 / 11-Y1</strain>
    </source>
</reference>
<dbReference type="RefSeq" id="XP_007377382.1">
    <property type="nucleotide sequence ID" value="XM_007377320.1"/>
</dbReference>
<dbReference type="OMA" id="WSENAEQ"/>
<dbReference type="EMBL" id="GL996505">
    <property type="protein sequence ID" value="EGW30411.1"/>
    <property type="molecule type" value="Genomic_DNA"/>
</dbReference>
<keyword evidence="3" id="KW-1185">Reference proteome</keyword>
<dbReference type="Proteomes" id="UP000000709">
    <property type="component" value="Unassembled WGS sequence"/>
</dbReference>